<keyword evidence="3" id="KW-0808">Transferase</keyword>
<organism evidence="5 6">
    <name type="scientific">Streptomyces cacaoi</name>
    <dbReference type="NCBI Taxonomy" id="1898"/>
    <lineage>
        <taxon>Bacteria</taxon>
        <taxon>Bacillati</taxon>
        <taxon>Actinomycetota</taxon>
        <taxon>Actinomycetes</taxon>
        <taxon>Kitasatosporales</taxon>
        <taxon>Streptomycetaceae</taxon>
        <taxon>Streptomyces</taxon>
    </lineage>
</organism>
<dbReference type="SFLD" id="SFLDS00005">
    <property type="entry name" value="Isoprenoid_Synthase_Type_I"/>
    <property type="match status" value="1"/>
</dbReference>
<comment type="caution">
    <text evidence="5">The sequence shown here is derived from an EMBL/GenBank/DDBJ whole genome shotgun (WGS) entry which is preliminary data.</text>
</comment>
<keyword evidence="6" id="KW-1185">Reference proteome</keyword>
<dbReference type="GO" id="GO:0004659">
    <property type="term" value="F:prenyltransferase activity"/>
    <property type="evidence" value="ECO:0007669"/>
    <property type="project" value="InterPro"/>
</dbReference>
<dbReference type="GO" id="GO:0046872">
    <property type="term" value="F:metal ion binding"/>
    <property type="evidence" value="ECO:0007669"/>
    <property type="project" value="UniProtKB-KW"/>
</dbReference>
<dbReference type="InterPro" id="IPR000092">
    <property type="entry name" value="Polyprenyl_synt"/>
</dbReference>
<comment type="similarity">
    <text evidence="3">Belongs to the FPP/GGPP synthase family.</text>
</comment>
<evidence type="ECO:0000256" key="3">
    <source>
        <dbReference type="RuleBase" id="RU004466"/>
    </source>
</evidence>
<keyword evidence="1" id="KW-0479">Metal-binding</keyword>
<dbReference type="Pfam" id="PF00348">
    <property type="entry name" value="polyprenyl_synt"/>
    <property type="match status" value="1"/>
</dbReference>
<feature type="region of interest" description="Disordered" evidence="4">
    <location>
        <begin position="1"/>
        <end position="34"/>
    </location>
</feature>
<dbReference type="OrthoDB" id="9805316at2"/>
<reference evidence="5 6" key="1">
    <citation type="submission" date="2019-06" db="EMBL/GenBank/DDBJ databases">
        <title>Whole genome shotgun sequence of Streptomyces cacaoi subsp. cacaoi NBRC 12748.</title>
        <authorList>
            <person name="Hosoyama A."/>
            <person name="Uohara A."/>
            <person name="Ohji S."/>
            <person name="Ichikawa N."/>
        </authorList>
    </citation>
    <scope>NUCLEOTIDE SEQUENCE [LARGE SCALE GENOMIC DNA]</scope>
    <source>
        <strain evidence="5 6">NBRC 12748</strain>
    </source>
</reference>
<dbReference type="Proteomes" id="UP000319210">
    <property type="component" value="Unassembled WGS sequence"/>
</dbReference>
<evidence type="ECO:0000256" key="4">
    <source>
        <dbReference type="SAM" id="MobiDB-lite"/>
    </source>
</evidence>
<evidence type="ECO:0000256" key="2">
    <source>
        <dbReference type="ARBA" id="ARBA00022842"/>
    </source>
</evidence>
<dbReference type="CDD" id="cd00685">
    <property type="entry name" value="Trans_IPPS_HT"/>
    <property type="match status" value="1"/>
</dbReference>
<dbReference type="EMBL" id="BJMM01000014">
    <property type="protein sequence ID" value="GEB50713.1"/>
    <property type="molecule type" value="Genomic_DNA"/>
</dbReference>
<accession>A0A4Y3R1S0</accession>
<sequence length="390" mass="41752">MTHEVPSLPRPRADSGKPPDPGDGPARPLEDGFSLLCPREPGPALSAELMGLSDPSTLGGDGAAGVRDRRLHAALVAPVRYLLDAGGKRWRAHLMTLVLEMFDAGGRHYAELVAACEMGHAGSLMVDDVEDGSPVRRGGPAAHTVFGEATAINAGTAAYFSLDRAIRNTFPRDAALRLAVYETYLAHLRATHAGQALDIQGHDRELEHALTTGDTRPLLEMLTLTHRLKTGAQVRAMCEIGALAGRAGPRQRAALGAFGEALGLAYQIIDDVGDLRGVVHREKATKRVADDLRNAKVTFPLAHAVALLPRAEAAALWRAVREEPDGPGEEALRCWARTIEDSGAVKECEERAARLLDEAGAAARPYLPESPRTEALFEAAARVVHRSWSS</sequence>
<dbReference type="SUPFAM" id="SSF48576">
    <property type="entry name" value="Terpenoid synthases"/>
    <property type="match status" value="1"/>
</dbReference>
<protein>
    <recommendedName>
        <fullName evidence="7">Polyprenyl synthetase family protein</fullName>
    </recommendedName>
</protein>
<dbReference type="GO" id="GO:0008299">
    <property type="term" value="P:isoprenoid biosynthetic process"/>
    <property type="evidence" value="ECO:0007669"/>
    <property type="project" value="InterPro"/>
</dbReference>
<gene>
    <name evidence="5" type="ORF">SCA03_32640</name>
</gene>
<dbReference type="PROSITE" id="PS00723">
    <property type="entry name" value="POLYPRENYL_SYNTHASE_1"/>
    <property type="match status" value="1"/>
</dbReference>
<keyword evidence="2" id="KW-0460">Magnesium</keyword>
<dbReference type="Gene3D" id="1.10.600.10">
    <property type="entry name" value="Farnesyl Diphosphate Synthase"/>
    <property type="match status" value="1"/>
</dbReference>
<dbReference type="RefSeq" id="WP_051846000.1">
    <property type="nucleotide sequence ID" value="NZ_BJMM01000014.1"/>
</dbReference>
<proteinExistence type="inferred from homology"/>
<name>A0A4Y3R1S0_STRCI</name>
<dbReference type="PROSITE" id="PS00444">
    <property type="entry name" value="POLYPRENYL_SYNTHASE_2"/>
    <property type="match status" value="1"/>
</dbReference>
<dbReference type="InterPro" id="IPR033749">
    <property type="entry name" value="Polyprenyl_synt_CS"/>
</dbReference>
<evidence type="ECO:0000256" key="1">
    <source>
        <dbReference type="ARBA" id="ARBA00022723"/>
    </source>
</evidence>
<evidence type="ECO:0008006" key="7">
    <source>
        <dbReference type="Google" id="ProtNLM"/>
    </source>
</evidence>
<evidence type="ECO:0000313" key="6">
    <source>
        <dbReference type="Proteomes" id="UP000319210"/>
    </source>
</evidence>
<dbReference type="InterPro" id="IPR008949">
    <property type="entry name" value="Isoprenoid_synthase_dom_sf"/>
</dbReference>
<evidence type="ECO:0000313" key="5">
    <source>
        <dbReference type="EMBL" id="GEB50713.1"/>
    </source>
</evidence>
<dbReference type="PANTHER" id="PTHR12001:SF44">
    <property type="entry name" value="GERANYLGERANYL PYROPHOSPHATE SYNTHASE"/>
    <property type="match status" value="1"/>
</dbReference>
<dbReference type="PANTHER" id="PTHR12001">
    <property type="entry name" value="GERANYLGERANYL PYROPHOSPHATE SYNTHASE"/>
    <property type="match status" value="1"/>
</dbReference>
<dbReference type="AlphaFoldDB" id="A0A4Y3R1S0"/>